<dbReference type="Proteomes" id="UP001189429">
    <property type="component" value="Unassembled WGS sequence"/>
</dbReference>
<comment type="caution">
    <text evidence="1">The sequence shown here is derived from an EMBL/GenBank/DDBJ whole genome shotgun (WGS) entry which is preliminary data.</text>
</comment>
<keyword evidence="2" id="KW-1185">Reference proteome</keyword>
<accession>A0ABN9VPW1</accession>
<name>A0ABN9VPW1_9DINO</name>
<protein>
    <submittedName>
        <fullName evidence="1">Uncharacterized protein</fullName>
    </submittedName>
</protein>
<reference evidence="1" key="1">
    <citation type="submission" date="2023-10" db="EMBL/GenBank/DDBJ databases">
        <authorList>
            <person name="Chen Y."/>
            <person name="Shah S."/>
            <person name="Dougan E. K."/>
            <person name="Thang M."/>
            <person name="Chan C."/>
        </authorList>
    </citation>
    <scope>NUCLEOTIDE SEQUENCE [LARGE SCALE GENOMIC DNA]</scope>
</reference>
<proteinExistence type="predicted"/>
<gene>
    <name evidence="1" type="ORF">PCOR1329_LOCUS60136</name>
</gene>
<sequence>MSRTGADLFFEKVQFQPAKKCCSGVREWNTIECWDKLEASGPWPSYCDMMGTWTLQHYLFDESGLIWHDSGQCVSEDAQARKASAADCGSAVRWEQVDSFEPEETKWYREAVQRLGLSEDSPSK</sequence>
<evidence type="ECO:0000313" key="1">
    <source>
        <dbReference type="EMBL" id="CAK0875460.1"/>
    </source>
</evidence>
<evidence type="ECO:0000313" key="2">
    <source>
        <dbReference type="Proteomes" id="UP001189429"/>
    </source>
</evidence>
<organism evidence="1 2">
    <name type="scientific">Prorocentrum cordatum</name>
    <dbReference type="NCBI Taxonomy" id="2364126"/>
    <lineage>
        <taxon>Eukaryota</taxon>
        <taxon>Sar</taxon>
        <taxon>Alveolata</taxon>
        <taxon>Dinophyceae</taxon>
        <taxon>Prorocentrales</taxon>
        <taxon>Prorocentraceae</taxon>
        <taxon>Prorocentrum</taxon>
    </lineage>
</organism>
<dbReference type="EMBL" id="CAUYUJ010017516">
    <property type="protein sequence ID" value="CAK0875460.1"/>
    <property type="molecule type" value="Genomic_DNA"/>
</dbReference>